<organism evidence="1 2">
    <name type="scientific">Parasphaerochaeta coccoides (strain ATCC BAA-1237 / DSM 17374 / SPN1)</name>
    <name type="common">Sphaerochaeta coccoides</name>
    <dbReference type="NCBI Taxonomy" id="760011"/>
    <lineage>
        <taxon>Bacteria</taxon>
        <taxon>Pseudomonadati</taxon>
        <taxon>Spirochaetota</taxon>
        <taxon>Spirochaetia</taxon>
        <taxon>Spirochaetales</taxon>
        <taxon>Sphaerochaetaceae</taxon>
        <taxon>Parasphaerochaeta</taxon>
    </lineage>
</organism>
<dbReference type="HOGENOM" id="CLU_2994356_0_0_12"/>
<dbReference type="KEGG" id="scc:Spico_1500"/>
<dbReference type="AlphaFoldDB" id="F4GIT5"/>
<dbReference type="EMBL" id="CP002659">
    <property type="protein sequence ID" value="AEC02703.1"/>
    <property type="molecule type" value="Genomic_DNA"/>
</dbReference>
<gene>
    <name evidence="1" type="ordered locus">Spico_1500</name>
</gene>
<reference evidence="2" key="1">
    <citation type="submission" date="2011-04" db="EMBL/GenBank/DDBJ databases">
        <title>The complete genome of Spirochaeta coccoides DSM 17374.</title>
        <authorList>
            <person name="Lucas S."/>
            <person name="Copeland A."/>
            <person name="Lapidus A."/>
            <person name="Bruce D."/>
            <person name="Goodwin L."/>
            <person name="Pitluck S."/>
            <person name="Peters L."/>
            <person name="Kyrpides N."/>
            <person name="Mavromatis K."/>
            <person name="Pagani I."/>
            <person name="Ivanova N."/>
            <person name="Ovchinnikova G."/>
            <person name="Lu M."/>
            <person name="Detter J.C."/>
            <person name="Tapia R."/>
            <person name="Han C."/>
            <person name="Land M."/>
            <person name="Hauser L."/>
            <person name="Markowitz V."/>
            <person name="Cheng J.-F."/>
            <person name="Hugenholtz P."/>
            <person name="Woyke T."/>
            <person name="Wu D."/>
            <person name="Spring S."/>
            <person name="Schroeder M."/>
            <person name="Brambilla E."/>
            <person name="Klenk H.-P."/>
            <person name="Eisen J.A."/>
        </authorList>
    </citation>
    <scope>NUCLEOTIDE SEQUENCE [LARGE SCALE GENOMIC DNA]</scope>
    <source>
        <strain evidence="2">ATCC BAA-1237 / DSM 17374 / SPN1</strain>
    </source>
</reference>
<keyword evidence="2" id="KW-1185">Reference proteome</keyword>
<dbReference type="Proteomes" id="UP000007939">
    <property type="component" value="Chromosome"/>
</dbReference>
<accession>F4GIT5</accession>
<reference evidence="1 2" key="2">
    <citation type="journal article" date="2012" name="Stand. Genomic Sci.">
        <title>Complete genome sequence of the termite hindgut bacterium Spirochaeta coccoides type strain (SPN1(T)), reclassification in the genus Sphaerochaeta as Sphaerochaeta coccoides comb. nov. and emendations of the family Spirochaetaceae and the genus Sphaerochaeta.</title>
        <authorList>
            <person name="Abt B."/>
            <person name="Han C."/>
            <person name="Scheuner C."/>
            <person name="Lu M."/>
            <person name="Lapidus A."/>
            <person name="Nolan M."/>
            <person name="Lucas S."/>
            <person name="Hammon N."/>
            <person name="Deshpande S."/>
            <person name="Cheng J.F."/>
            <person name="Tapia R."/>
            <person name="Goodwin L.A."/>
            <person name="Pitluck S."/>
            <person name="Liolios K."/>
            <person name="Pagani I."/>
            <person name="Ivanova N."/>
            <person name="Mavromatis K."/>
            <person name="Mikhailova N."/>
            <person name="Huntemann M."/>
            <person name="Pati A."/>
            <person name="Chen A."/>
            <person name="Palaniappan K."/>
            <person name="Land M."/>
            <person name="Hauser L."/>
            <person name="Brambilla E.M."/>
            <person name="Rohde M."/>
            <person name="Spring S."/>
            <person name="Gronow S."/>
            <person name="Goker M."/>
            <person name="Woyke T."/>
            <person name="Bristow J."/>
            <person name="Eisen J.A."/>
            <person name="Markowitz V."/>
            <person name="Hugenholtz P."/>
            <person name="Kyrpides N.C."/>
            <person name="Klenk H.P."/>
            <person name="Detter J.C."/>
        </authorList>
    </citation>
    <scope>NUCLEOTIDE SEQUENCE [LARGE SCALE GENOMIC DNA]</scope>
    <source>
        <strain evidence="2">ATCC BAA-1237 / DSM 17374 / SPN1</strain>
    </source>
</reference>
<name>F4GIT5_PARC1</name>
<evidence type="ECO:0000313" key="1">
    <source>
        <dbReference type="EMBL" id="AEC02703.1"/>
    </source>
</evidence>
<proteinExistence type="predicted"/>
<evidence type="ECO:0000313" key="2">
    <source>
        <dbReference type="Proteomes" id="UP000007939"/>
    </source>
</evidence>
<protein>
    <submittedName>
        <fullName evidence="1">Uncharacterized protein</fullName>
    </submittedName>
</protein>
<sequence>MEFPIEQKVKKTGKQYLPFFSFQSDLKFPHTYGILDTPNSYRLDCAFTDLRFSLQIL</sequence>